<name>A0A0S4JLM3_BODSA</name>
<keyword evidence="1" id="KW-1133">Transmembrane helix</keyword>
<sequence>MSPLVFISSFLLYIFVCSNSKKRAEGLFLFITMKFLRSITVAFVVVIMLCLAAATVSSELVDDKYIRCKVCDRAIAHIWHQGVELRKHCKTHGTDPRCYITNLHKHGVEEMVRDVCEDLPKTHQSLTHSEFDLVVHDNPNHDAEIITAIRDSCVKWVHDTHTVEAVTRLIYANLDAGKSTQVILHRLQERFCDAACRPEDDDKREDL</sequence>
<dbReference type="AlphaFoldDB" id="A0A0S4JLM3"/>
<gene>
    <name evidence="2" type="ORF">BSAL_32530</name>
</gene>
<dbReference type="EMBL" id="CYKH01001939">
    <property type="protein sequence ID" value="CUG91528.1"/>
    <property type="molecule type" value="Genomic_DNA"/>
</dbReference>
<evidence type="ECO:0000313" key="3">
    <source>
        <dbReference type="Proteomes" id="UP000051952"/>
    </source>
</evidence>
<feature type="transmembrane region" description="Helical" evidence="1">
    <location>
        <begin position="36"/>
        <end position="57"/>
    </location>
</feature>
<organism evidence="2 3">
    <name type="scientific">Bodo saltans</name>
    <name type="common">Flagellated protozoan</name>
    <dbReference type="NCBI Taxonomy" id="75058"/>
    <lineage>
        <taxon>Eukaryota</taxon>
        <taxon>Discoba</taxon>
        <taxon>Euglenozoa</taxon>
        <taxon>Kinetoplastea</taxon>
        <taxon>Metakinetoplastina</taxon>
        <taxon>Eubodonida</taxon>
        <taxon>Bodonidae</taxon>
        <taxon>Bodo</taxon>
    </lineage>
</organism>
<keyword evidence="3" id="KW-1185">Reference proteome</keyword>
<evidence type="ECO:0000256" key="1">
    <source>
        <dbReference type="SAM" id="Phobius"/>
    </source>
</evidence>
<dbReference type="VEuPathDB" id="TriTrypDB:BSAL_32530"/>
<reference evidence="3" key="1">
    <citation type="submission" date="2015-09" db="EMBL/GenBank/DDBJ databases">
        <authorList>
            <consortium name="Pathogen Informatics"/>
        </authorList>
    </citation>
    <scope>NUCLEOTIDE SEQUENCE [LARGE SCALE GENOMIC DNA]</scope>
    <source>
        <strain evidence="3">Lake Konstanz</strain>
    </source>
</reference>
<keyword evidence="1" id="KW-0812">Transmembrane</keyword>
<keyword evidence="1" id="KW-0472">Membrane</keyword>
<accession>A0A0S4JLM3</accession>
<evidence type="ECO:0000313" key="2">
    <source>
        <dbReference type="EMBL" id="CUG91528.1"/>
    </source>
</evidence>
<proteinExistence type="predicted"/>
<dbReference type="Proteomes" id="UP000051952">
    <property type="component" value="Unassembled WGS sequence"/>
</dbReference>
<protein>
    <submittedName>
        <fullName evidence="2">Membrane-associated protein, putative</fullName>
    </submittedName>
</protein>